<sequence length="182" mass="20788">MFLIDTRNVEEFIQGHLQYSVFVGFKGGSFEHWLPKLLPNKKAEFKLISNPIDTDEVTQKLEDMGYHNFHSMTLENSSKLVELPSISAADFVDNLDKVEQILDVREEPEVMNFHLKDSENLPLSEILNGKEPRNKGHYYTHCAGGYRSVIAISYLNRSKHNQFTNVIGGLSAIKAYVDQKRA</sequence>
<dbReference type="InterPro" id="IPR036873">
    <property type="entry name" value="Rhodanese-like_dom_sf"/>
</dbReference>
<dbReference type="SMART" id="SM00450">
    <property type="entry name" value="RHOD"/>
    <property type="match status" value="1"/>
</dbReference>
<dbReference type="Proteomes" id="UP000031666">
    <property type="component" value="Unassembled WGS sequence"/>
</dbReference>
<protein>
    <submittedName>
        <fullName evidence="2">Metallo-beta-lactamase family protein</fullName>
    </submittedName>
</protein>
<comment type="caution">
    <text evidence="2">The sequence shown here is derived from an EMBL/GenBank/DDBJ whole genome shotgun (WGS) entry which is preliminary data.</text>
</comment>
<reference evidence="2 3" key="2">
    <citation type="submission" date="2015-01" db="EMBL/GenBank/DDBJ databases">
        <authorList>
            <consortium name="NBRP consortium"/>
            <person name="Sawabe T."/>
            <person name="Meirelles P."/>
            <person name="Feng G."/>
            <person name="Sayaka M."/>
            <person name="Hattori M."/>
            <person name="Ohkuma M."/>
        </authorList>
    </citation>
    <scope>NUCLEOTIDE SEQUENCE [LARGE SCALE GENOMIC DNA]</scope>
    <source>
        <strain evidence="3">JCM 19241</strain>
    </source>
</reference>
<reference evidence="2 3" key="1">
    <citation type="submission" date="2015-01" db="EMBL/GenBank/DDBJ databases">
        <title>Vibrio sp. C94 JCM 19241 whole genome shotgun sequence.</title>
        <authorList>
            <person name="Sawabe T."/>
            <person name="Meirelles P."/>
            <person name="Feng G."/>
            <person name="Sayaka M."/>
            <person name="Hattori M."/>
            <person name="Ohkuma M."/>
        </authorList>
    </citation>
    <scope>NUCLEOTIDE SEQUENCE [LARGE SCALE GENOMIC DNA]</scope>
    <source>
        <strain evidence="3">JCM 19241</strain>
    </source>
</reference>
<dbReference type="InterPro" id="IPR050229">
    <property type="entry name" value="GlpE_sulfurtransferase"/>
</dbReference>
<accession>A0A0B8QFQ9</accession>
<gene>
    <name evidence="2" type="ORF">JCM19241_5204</name>
</gene>
<dbReference type="PANTHER" id="PTHR43031">
    <property type="entry name" value="FAD-DEPENDENT OXIDOREDUCTASE"/>
    <property type="match status" value="1"/>
</dbReference>
<dbReference type="EMBL" id="BBSC01000002">
    <property type="protein sequence ID" value="GAM74008.1"/>
    <property type="molecule type" value="Genomic_DNA"/>
</dbReference>
<dbReference type="CDD" id="cd00158">
    <property type="entry name" value="RHOD"/>
    <property type="match status" value="1"/>
</dbReference>
<dbReference type="InterPro" id="IPR001763">
    <property type="entry name" value="Rhodanese-like_dom"/>
</dbReference>
<organism evidence="2 3">
    <name type="scientific">Vibrio ishigakensis</name>
    <dbReference type="NCBI Taxonomy" id="1481914"/>
    <lineage>
        <taxon>Bacteria</taxon>
        <taxon>Pseudomonadati</taxon>
        <taxon>Pseudomonadota</taxon>
        <taxon>Gammaproteobacteria</taxon>
        <taxon>Vibrionales</taxon>
        <taxon>Vibrionaceae</taxon>
        <taxon>Vibrio</taxon>
    </lineage>
</organism>
<dbReference type="PANTHER" id="PTHR43031:SF16">
    <property type="entry name" value="OXIDOREDUCTASE"/>
    <property type="match status" value="1"/>
</dbReference>
<dbReference type="PROSITE" id="PS50206">
    <property type="entry name" value="RHODANESE_3"/>
    <property type="match status" value="1"/>
</dbReference>
<name>A0A0B8QFQ9_9VIBR</name>
<evidence type="ECO:0000259" key="1">
    <source>
        <dbReference type="PROSITE" id="PS50206"/>
    </source>
</evidence>
<dbReference type="Pfam" id="PF00581">
    <property type="entry name" value="Rhodanese"/>
    <property type="match status" value="1"/>
</dbReference>
<proteinExistence type="predicted"/>
<dbReference type="SUPFAM" id="SSF52821">
    <property type="entry name" value="Rhodanese/Cell cycle control phosphatase"/>
    <property type="match status" value="2"/>
</dbReference>
<dbReference type="Gene3D" id="3.40.250.10">
    <property type="entry name" value="Rhodanese-like domain"/>
    <property type="match status" value="2"/>
</dbReference>
<dbReference type="AlphaFoldDB" id="A0A0B8QFQ9"/>
<dbReference type="STRING" id="1481914.JCM19241_5204"/>
<evidence type="ECO:0000313" key="3">
    <source>
        <dbReference type="Proteomes" id="UP000031666"/>
    </source>
</evidence>
<evidence type="ECO:0000313" key="2">
    <source>
        <dbReference type="EMBL" id="GAM74008.1"/>
    </source>
</evidence>
<feature type="domain" description="Rhodanese" evidence="1">
    <location>
        <begin position="95"/>
        <end position="182"/>
    </location>
</feature>